<organism evidence="7 8">
    <name type="scientific">Pelosinus baikalensis</name>
    <dbReference type="NCBI Taxonomy" id="2892015"/>
    <lineage>
        <taxon>Bacteria</taxon>
        <taxon>Bacillati</taxon>
        <taxon>Bacillota</taxon>
        <taxon>Negativicutes</taxon>
        <taxon>Selenomonadales</taxon>
        <taxon>Sporomusaceae</taxon>
        <taxon>Pelosinus</taxon>
    </lineage>
</organism>
<name>A0ABS8HQJ5_9FIRM</name>
<comment type="caution">
    <text evidence="7">The sequence shown here is derived from an EMBL/GenBank/DDBJ whole genome shotgun (WGS) entry which is preliminary data.</text>
</comment>
<dbReference type="CDD" id="cd00609">
    <property type="entry name" value="AAT_like"/>
    <property type="match status" value="1"/>
</dbReference>
<keyword evidence="3" id="KW-0805">Transcription regulation</keyword>
<gene>
    <name evidence="7" type="ORF">LMF89_08690</name>
</gene>
<dbReference type="InterPro" id="IPR051446">
    <property type="entry name" value="HTH_trans_reg/aminotransferase"/>
</dbReference>
<dbReference type="Gene3D" id="1.10.10.10">
    <property type="entry name" value="Winged helix-like DNA-binding domain superfamily/Winged helix DNA-binding domain"/>
    <property type="match status" value="1"/>
</dbReference>
<evidence type="ECO:0000256" key="1">
    <source>
        <dbReference type="ARBA" id="ARBA00005384"/>
    </source>
</evidence>
<evidence type="ECO:0000313" key="7">
    <source>
        <dbReference type="EMBL" id="MCC5465436.1"/>
    </source>
</evidence>
<evidence type="ECO:0000256" key="3">
    <source>
        <dbReference type="ARBA" id="ARBA00023015"/>
    </source>
</evidence>
<dbReference type="GO" id="GO:0008483">
    <property type="term" value="F:transaminase activity"/>
    <property type="evidence" value="ECO:0007669"/>
    <property type="project" value="UniProtKB-KW"/>
</dbReference>
<protein>
    <submittedName>
        <fullName evidence="7">PLP-dependent aminotransferase family protein</fullName>
    </submittedName>
</protein>
<evidence type="ECO:0000259" key="6">
    <source>
        <dbReference type="PROSITE" id="PS50949"/>
    </source>
</evidence>
<dbReference type="InterPro" id="IPR015422">
    <property type="entry name" value="PyrdxlP-dep_Trfase_small"/>
</dbReference>
<keyword evidence="8" id="KW-1185">Reference proteome</keyword>
<keyword evidence="5" id="KW-0804">Transcription</keyword>
<dbReference type="PANTHER" id="PTHR46577:SF1">
    <property type="entry name" value="HTH-TYPE TRANSCRIPTIONAL REGULATORY PROTEIN GABR"/>
    <property type="match status" value="1"/>
</dbReference>
<dbReference type="SUPFAM" id="SSF53383">
    <property type="entry name" value="PLP-dependent transferases"/>
    <property type="match status" value="1"/>
</dbReference>
<dbReference type="InterPro" id="IPR004839">
    <property type="entry name" value="Aminotransferase_I/II_large"/>
</dbReference>
<comment type="similarity">
    <text evidence="1">In the C-terminal section; belongs to the class-I pyridoxal-phosphate-dependent aminotransferase family.</text>
</comment>
<dbReference type="InterPro" id="IPR036390">
    <property type="entry name" value="WH_DNA-bd_sf"/>
</dbReference>
<keyword evidence="2" id="KW-0663">Pyridoxal phosphate</keyword>
<keyword evidence="7" id="KW-0032">Aminotransferase</keyword>
<dbReference type="Gene3D" id="3.40.640.10">
    <property type="entry name" value="Type I PLP-dependent aspartate aminotransferase-like (Major domain)"/>
    <property type="match status" value="1"/>
</dbReference>
<dbReference type="InterPro" id="IPR036388">
    <property type="entry name" value="WH-like_DNA-bd_sf"/>
</dbReference>
<proteinExistence type="inferred from homology"/>
<dbReference type="Proteomes" id="UP001165492">
    <property type="component" value="Unassembled WGS sequence"/>
</dbReference>
<dbReference type="InterPro" id="IPR015424">
    <property type="entry name" value="PyrdxlP-dep_Trfase"/>
</dbReference>
<feature type="domain" description="HTH gntR-type" evidence="6">
    <location>
        <begin position="1"/>
        <end position="69"/>
    </location>
</feature>
<dbReference type="PROSITE" id="PS50949">
    <property type="entry name" value="HTH_GNTR"/>
    <property type="match status" value="1"/>
</dbReference>
<reference evidence="7" key="1">
    <citation type="submission" date="2021-11" db="EMBL/GenBank/DDBJ databases">
        <title>Description of a new species Pelosinus isolated from the bottom sediments of Lake Baikal.</title>
        <authorList>
            <person name="Zakharyuk A."/>
        </authorList>
    </citation>
    <scope>NUCLEOTIDE SEQUENCE</scope>
    <source>
        <strain evidence="7">Bkl1</strain>
    </source>
</reference>
<keyword evidence="4" id="KW-0238">DNA-binding</keyword>
<dbReference type="PANTHER" id="PTHR46577">
    <property type="entry name" value="HTH-TYPE TRANSCRIPTIONAL REGULATORY PROTEIN GABR"/>
    <property type="match status" value="1"/>
</dbReference>
<evidence type="ECO:0000313" key="8">
    <source>
        <dbReference type="Proteomes" id="UP001165492"/>
    </source>
</evidence>
<dbReference type="InterPro" id="IPR000524">
    <property type="entry name" value="Tscrpt_reg_HTH_GntR"/>
</dbReference>
<evidence type="ECO:0000256" key="2">
    <source>
        <dbReference type="ARBA" id="ARBA00022898"/>
    </source>
</evidence>
<dbReference type="SMART" id="SM00345">
    <property type="entry name" value="HTH_GNTR"/>
    <property type="match status" value="1"/>
</dbReference>
<sequence length="452" mass="52012">MSKTQMVKEYIFSEVEAGKIKEGNHLPSCREVALKLSINKITVNKAYRELESEHKVFSIPRGGFYLVDSGAKRLIIHKKIDYMAIKPEEKLIPYREFTHVINKAVDLYKDSLFEYEPTAGLVTLRETFNNILQKDGIYTTADRIVITHGAQQAISLVFQAVFPKNKGKLLLEVPTYGLALEFANYLGIDIIGIERKRNGFDYNELELLFRRGDIRAFYVIPRHHNPTGYTLSENHKEKIANLSSRYNVLVIEDDYLADVGDKRGSMPIHYYDIRKSTVYIRSFSKTFMPGIRMGAAVLPESMIESVTKLKKLSDLNTSRLPQAALDIFIKSGMYEKQIKKVRKSYEAKLRKAKEILSSLSPEELIWHVPEHGIFIWMQLPEYINMTALEIKLEKQGIIIKSAREFFLMKELVQECSSSRDLNYLRLCISSISEKDIESIATIISAIRSFDER</sequence>
<dbReference type="Pfam" id="PF00155">
    <property type="entry name" value="Aminotran_1_2"/>
    <property type="match status" value="1"/>
</dbReference>
<evidence type="ECO:0000256" key="4">
    <source>
        <dbReference type="ARBA" id="ARBA00023125"/>
    </source>
</evidence>
<evidence type="ECO:0000256" key="5">
    <source>
        <dbReference type="ARBA" id="ARBA00023163"/>
    </source>
</evidence>
<dbReference type="CDD" id="cd07377">
    <property type="entry name" value="WHTH_GntR"/>
    <property type="match status" value="1"/>
</dbReference>
<dbReference type="EMBL" id="JAJHJB010000009">
    <property type="protein sequence ID" value="MCC5465436.1"/>
    <property type="molecule type" value="Genomic_DNA"/>
</dbReference>
<keyword evidence="7" id="KW-0808">Transferase</keyword>
<dbReference type="Pfam" id="PF00392">
    <property type="entry name" value="GntR"/>
    <property type="match status" value="1"/>
</dbReference>
<dbReference type="SUPFAM" id="SSF46785">
    <property type="entry name" value="Winged helix' DNA-binding domain"/>
    <property type="match status" value="1"/>
</dbReference>
<accession>A0ABS8HQJ5</accession>
<dbReference type="Gene3D" id="3.90.1150.10">
    <property type="entry name" value="Aspartate Aminotransferase, domain 1"/>
    <property type="match status" value="1"/>
</dbReference>
<dbReference type="InterPro" id="IPR015421">
    <property type="entry name" value="PyrdxlP-dep_Trfase_major"/>
</dbReference>